<feature type="domain" description="EGF-like" evidence="6">
    <location>
        <begin position="105"/>
        <end position="153"/>
    </location>
</feature>
<reference evidence="7 8" key="1">
    <citation type="journal article" date="2023" name="Sci. Data">
        <title>Genome assembly of the Korean intertidal mud-creeper Batillaria attramentaria.</title>
        <authorList>
            <person name="Patra A.K."/>
            <person name="Ho P.T."/>
            <person name="Jun S."/>
            <person name="Lee S.J."/>
            <person name="Kim Y."/>
            <person name="Won Y.J."/>
        </authorList>
    </citation>
    <scope>NUCLEOTIDE SEQUENCE [LARGE SCALE GENOMIC DNA]</scope>
    <source>
        <strain evidence="7">Wonlab-2016</strain>
    </source>
</reference>
<keyword evidence="3" id="KW-0677">Repeat</keyword>
<evidence type="ECO:0000313" key="8">
    <source>
        <dbReference type="Proteomes" id="UP001519460"/>
    </source>
</evidence>
<proteinExistence type="predicted"/>
<feature type="domain" description="EGF-like" evidence="6">
    <location>
        <begin position="51"/>
        <end position="96"/>
    </location>
</feature>
<keyword evidence="2" id="KW-0732">Signal</keyword>
<feature type="domain" description="EGF-like" evidence="6">
    <location>
        <begin position="286"/>
        <end position="336"/>
    </location>
</feature>
<evidence type="ECO:0000256" key="3">
    <source>
        <dbReference type="ARBA" id="ARBA00022737"/>
    </source>
</evidence>
<evidence type="ECO:0000256" key="1">
    <source>
        <dbReference type="ARBA" id="ARBA00022536"/>
    </source>
</evidence>
<dbReference type="EMBL" id="JACVVK020000304">
    <property type="protein sequence ID" value="KAK7479387.1"/>
    <property type="molecule type" value="Genomic_DNA"/>
</dbReference>
<organism evidence="7 8">
    <name type="scientific">Batillaria attramentaria</name>
    <dbReference type="NCBI Taxonomy" id="370345"/>
    <lineage>
        <taxon>Eukaryota</taxon>
        <taxon>Metazoa</taxon>
        <taxon>Spiralia</taxon>
        <taxon>Lophotrochozoa</taxon>
        <taxon>Mollusca</taxon>
        <taxon>Gastropoda</taxon>
        <taxon>Caenogastropoda</taxon>
        <taxon>Sorbeoconcha</taxon>
        <taxon>Cerithioidea</taxon>
        <taxon>Batillariidae</taxon>
        <taxon>Batillaria</taxon>
    </lineage>
</organism>
<feature type="domain" description="EGF-like" evidence="6">
    <location>
        <begin position="7"/>
        <end position="47"/>
    </location>
</feature>
<name>A0ABD0JXH6_9CAEN</name>
<feature type="non-terminal residue" evidence="7">
    <location>
        <position position="379"/>
    </location>
</feature>
<dbReference type="InterPro" id="IPR000742">
    <property type="entry name" value="EGF"/>
</dbReference>
<gene>
    <name evidence="7" type="ORF">BaRGS_00029379</name>
</gene>
<keyword evidence="1" id="KW-0245">EGF-like domain</keyword>
<evidence type="ECO:0000256" key="2">
    <source>
        <dbReference type="ARBA" id="ARBA00022729"/>
    </source>
</evidence>
<dbReference type="Gene3D" id="2.90.20.10">
    <property type="entry name" value="Plasmodium vivax P25 domain"/>
    <property type="match status" value="1"/>
</dbReference>
<dbReference type="Proteomes" id="UP001519460">
    <property type="component" value="Unassembled WGS sequence"/>
</dbReference>
<feature type="domain" description="EGF-like" evidence="6">
    <location>
        <begin position="161"/>
        <end position="210"/>
    </location>
</feature>
<dbReference type="AlphaFoldDB" id="A0ABD0JXH6"/>
<comment type="caution">
    <text evidence="7">The sequence shown here is derived from an EMBL/GenBank/DDBJ whole genome shotgun (WGS) entry which is preliminary data.</text>
</comment>
<dbReference type="SMART" id="SM00181">
    <property type="entry name" value="EGF"/>
    <property type="match status" value="6"/>
</dbReference>
<evidence type="ECO:0000256" key="4">
    <source>
        <dbReference type="ARBA" id="ARBA00022837"/>
    </source>
</evidence>
<sequence>MKDSDVECVTDAMCVNTAVEGATEMLNCTCNDGFHPVASQEGPLMCERGQPCSTADDEEECVDGATCKSSTQVGTSVSVLRCSCNDGYHVVNKMGIVSYIIPEETCTMKDNEEECAGDATCINTAPDGATEVLQCTCNNGFHAYVVNDTKSCFEDISPGGTCSEKDSELECVDGAACVTLATDGTTDVLQCQCKDDFHLKTATENVSFCEAGKAFRWLGRGDHLSPGIACTRKDNNTECKDGATCVDTAPEGAVTPNLQCVCDDGFHVMEGEGTAACEADLDAGASCTRENSDTECKANAVCRNTAGEGHTADLRCTCNEYYHEESLENSESKSCESGQKINSNISCMLSGVCNGTLAEDVRMVTQAISAIKDDITTDC</sequence>
<evidence type="ECO:0000256" key="5">
    <source>
        <dbReference type="ARBA" id="ARBA00023180"/>
    </source>
</evidence>
<accession>A0ABD0JXH6</accession>
<evidence type="ECO:0000259" key="6">
    <source>
        <dbReference type="SMART" id="SM00181"/>
    </source>
</evidence>
<keyword evidence="4" id="KW-0106">Calcium</keyword>
<feature type="domain" description="EGF-like" evidence="6">
    <location>
        <begin position="229"/>
        <end position="278"/>
    </location>
</feature>
<protein>
    <recommendedName>
        <fullName evidence="6">EGF-like domain-containing protein</fullName>
    </recommendedName>
</protein>
<keyword evidence="8" id="KW-1185">Reference proteome</keyword>
<dbReference type="PANTHER" id="PTHR24039:SF28">
    <property type="entry name" value="EGF-LIKE DOMAIN-CONTAINING PROTEIN"/>
    <property type="match status" value="1"/>
</dbReference>
<keyword evidence="5" id="KW-0325">Glycoprotein</keyword>
<evidence type="ECO:0000313" key="7">
    <source>
        <dbReference type="EMBL" id="KAK7479387.1"/>
    </source>
</evidence>
<dbReference type="PANTHER" id="PTHR24039">
    <property type="entry name" value="FIBRILLIN-RELATED"/>
    <property type="match status" value="1"/>
</dbReference>